<accession>A0A4Y7PEF7</accession>
<dbReference type="AlphaFoldDB" id="A0A4Y7PEF7"/>
<sequence length="261" mass="27639">MAELGLAMGNDAMGGMEEMHYALGPDGQYQPVMPQPHELGHDQPFPQGQTGGQTFASTLLLSFSCSPLLKQHLLRSLHMTNEELASLEPVLSNAWDQWDHARRVHYAEQAAKASGSDHTGGGPSEPHPYAHAHVQQDGQSPSNDFRVRFHRPLTAPSPFRTMSSDAAAAQALAQAQAQVAVIAQQAQAQQQQQQQQQQRQRHASSSSASPSEHHNENAIDPSLSAGGGGAGGDVGEDEGDEGSGSELDAAGDEGKDGGDKE</sequence>
<proteinExistence type="predicted"/>
<feature type="compositionally biased region" description="Low complexity" evidence="1">
    <location>
        <begin position="192"/>
        <end position="209"/>
    </location>
</feature>
<organism evidence="2 3">
    <name type="scientific">Rickenella mellea</name>
    <dbReference type="NCBI Taxonomy" id="50990"/>
    <lineage>
        <taxon>Eukaryota</taxon>
        <taxon>Fungi</taxon>
        <taxon>Dikarya</taxon>
        <taxon>Basidiomycota</taxon>
        <taxon>Agaricomycotina</taxon>
        <taxon>Agaricomycetes</taxon>
        <taxon>Hymenochaetales</taxon>
        <taxon>Rickenellaceae</taxon>
        <taxon>Rickenella</taxon>
    </lineage>
</organism>
<evidence type="ECO:0000256" key="1">
    <source>
        <dbReference type="SAM" id="MobiDB-lite"/>
    </source>
</evidence>
<gene>
    <name evidence="2" type="ORF">BD410DRAFT_797552</name>
</gene>
<dbReference type="EMBL" id="ML170495">
    <property type="protein sequence ID" value="TDL13685.1"/>
    <property type="molecule type" value="Genomic_DNA"/>
</dbReference>
<name>A0A4Y7PEF7_9AGAM</name>
<dbReference type="Proteomes" id="UP000294933">
    <property type="component" value="Unassembled WGS sequence"/>
</dbReference>
<feature type="region of interest" description="Disordered" evidence="1">
    <location>
        <begin position="192"/>
        <end position="261"/>
    </location>
</feature>
<dbReference type="OrthoDB" id="3257251at2759"/>
<evidence type="ECO:0000313" key="2">
    <source>
        <dbReference type="EMBL" id="TDL13685.1"/>
    </source>
</evidence>
<dbReference type="VEuPathDB" id="FungiDB:BD410DRAFT_797552"/>
<reference evidence="2 3" key="1">
    <citation type="submission" date="2018-06" db="EMBL/GenBank/DDBJ databases">
        <title>A transcriptomic atlas of mushroom development highlights an independent origin of complex multicellularity.</title>
        <authorList>
            <consortium name="DOE Joint Genome Institute"/>
            <person name="Krizsan K."/>
            <person name="Almasi E."/>
            <person name="Merenyi Z."/>
            <person name="Sahu N."/>
            <person name="Viragh M."/>
            <person name="Koszo T."/>
            <person name="Mondo S."/>
            <person name="Kiss B."/>
            <person name="Balint B."/>
            <person name="Kues U."/>
            <person name="Barry K."/>
            <person name="Hegedus J.C."/>
            <person name="Henrissat B."/>
            <person name="Johnson J."/>
            <person name="Lipzen A."/>
            <person name="Ohm R."/>
            <person name="Nagy I."/>
            <person name="Pangilinan J."/>
            <person name="Yan J."/>
            <person name="Xiong Y."/>
            <person name="Grigoriev I.V."/>
            <person name="Hibbett D.S."/>
            <person name="Nagy L.G."/>
        </authorList>
    </citation>
    <scope>NUCLEOTIDE SEQUENCE [LARGE SCALE GENOMIC DNA]</scope>
    <source>
        <strain evidence="2 3">SZMC22713</strain>
    </source>
</reference>
<feature type="compositionally biased region" description="Acidic residues" evidence="1">
    <location>
        <begin position="234"/>
        <end position="243"/>
    </location>
</feature>
<keyword evidence="3" id="KW-1185">Reference proteome</keyword>
<protein>
    <submittedName>
        <fullName evidence="2">Uncharacterized protein</fullName>
    </submittedName>
</protein>
<feature type="region of interest" description="Disordered" evidence="1">
    <location>
        <begin position="24"/>
        <end position="51"/>
    </location>
</feature>
<feature type="compositionally biased region" description="Basic and acidic residues" evidence="1">
    <location>
        <begin position="252"/>
        <end position="261"/>
    </location>
</feature>
<evidence type="ECO:0000313" key="3">
    <source>
        <dbReference type="Proteomes" id="UP000294933"/>
    </source>
</evidence>
<feature type="region of interest" description="Disordered" evidence="1">
    <location>
        <begin position="108"/>
        <end position="146"/>
    </location>
</feature>
<dbReference type="STRING" id="50990.A0A4Y7PEF7"/>